<evidence type="ECO:0000313" key="1">
    <source>
        <dbReference type="EMBL" id="MPC14164.1"/>
    </source>
</evidence>
<dbReference type="AlphaFoldDB" id="A0A5B7CZF7"/>
<dbReference type="Proteomes" id="UP000324222">
    <property type="component" value="Unassembled WGS sequence"/>
</dbReference>
<dbReference type="EMBL" id="VSRR010000332">
    <property type="protein sequence ID" value="MPC14164.1"/>
    <property type="molecule type" value="Genomic_DNA"/>
</dbReference>
<evidence type="ECO:0000313" key="2">
    <source>
        <dbReference type="Proteomes" id="UP000324222"/>
    </source>
</evidence>
<gene>
    <name evidence="1" type="ORF">E2C01_006921</name>
</gene>
<keyword evidence="2" id="KW-1185">Reference proteome</keyword>
<protein>
    <submittedName>
        <fullName evidence="1">Uncharacterized protein</fullName>
    </submittedName>
</protein>
<proteinExistence type="predicted"/>
<comment type="caution">
    <text evidence="1">The sequence shown here is derived from an EMBL/GenBank/DDBJ whole genome shotgun (WGS) entry which is preliminary data.</text>
</comment>
<sequence length="73" mass="7927">MPGALGGLACHTATLTTTLRRRVGLMVMSRLGGTCASPSSQGREFCHMRPRHAEMKISHKKILGDPTCANCMW</sequence>
<name>A0A5B7CZF7_PORTR</name>
<organism evidence="1 2">
    <name type="scientific">Portunus trituberculatus</name>
    <name type="common">Swimming crab</name>
    <name type="synonym">Neptunus trituberculatus</name>
    <dbReference type="NCBI Taxonomy" id="210409"/>
    <lineage>
        <taxon>Eukaryota</taxon>
        <taxon>Metazoa</taxon>
        <taxon>Ecdysozoa</taxon>
        <taxon>Arthropoda</taxon>
        <taxon>Crustacea</taxon>
        <taxon>Multicrustacea</taxon>
        <taxon>Malacostraca</taxon>
        <taxon>Eumalacostraca</taxon>
        <taxon>Eucarida</taxon>
        <taxon>Decapoda</taxon>
        <taxon>Pleocyemata</taxon>
        <taxon>Brachyura</taxon>
        <taxon>Eubrachyura</taxon>
        <taxon>Portunoidea</taxon>
        <taxon>Portunidae</taxon>
        <taxon>Portuninae</taxon>
        <taxon>Portunus</taxon>
    </lineage>
</organism>
<reference evidence="1 2" key="1">
    <citation type="submission" date="2019-05" db="EMBL/GenBank/DDBJ databases">
        <title>Another draft genome of Portunus trituberculatus and its Hox gene families provides insights of decapod evolution.</title>
        <authorList>
            <person name="Jeong J.-H."/>
            <person name="Song I."/>
            <person name="Kim S."/>
            <person name="Choi T."/>
            <person name="Kim D."/>
            <person name="Ryu S."/>
            <person name="Kim W."/>
        </authorList>
    </citation>
    <scope>NUCLEOTIDE SEQUENCE [LARGE SCALE GENOMIC DNA]</scope>
    <source>
        <tissue evidence="1">Muscle</tissue>
    </source>
</reference>
<accession>A0A5B7CZF7</accession>